<keyword evidence="4" id="KW-0378">Hydrolase</keyword>
<evidence type="ECO:0000256" key="2">
    <source>
        <dbReference type="ARBA" id="ARBA00006285"/>
    </source>
</evidence>
<comment type="similarity">
    <text evidence="2">Belongs to the glycosyl hydrolase 20 family.</text>
</comment>
<dbReference type="Pfam" id="PF00728">
    <property type="entry name" value="Glyco_hydro_20"/>
    <property type="match status" value="1"/>
</dbReference>
<evidence type="ECO:0000256" key="3">
    <source>
        <dbReference type="ARBA" id="ARBA00012663"/>
    </source>
</evidence>
<accession>A0ABN9Q0H9</accession>
<comment type="catalytic activity">
    <reaction evidence="1">
        <text>Hydrolysis of terminal non-reducing N-acetyl-D-hexosamine residues in N-acetyl-beta-D-hexosaminides.</text>
        <dbReference type="EC" id="3.2.1.52"/>
    </reaction>
</comment>
<evidence type="ECO:0000259" key="6">
    <source>
        <dbReference type="Pfam" id="PF00728"/>
    </source>
</evidence>
<evidence type="ECO:0000256" key="1">
    <source>
        <dbReference type="ARBA" id="ARBA00001231"/>
    </source>
</evidence>
<dbReference type="EMBL" id="CAUYUJ010001867">
    <property type="protein sequence ID" value="CAK0797992.1"/>
    <property type="molecule type" value="Genomic_DNA"/>
</dbReference>
<protein>
    <recommendedName>
        <fullName evidence="3">beta-N-acetylhexosaminidase</fullName>
        <ecNumber evidence="3">3.2.1.52</ecNumber>
    </recommendedName>
</protein>
<dbReference type="SUPFAM" id="SSF51445">
    <property type="entry name" value="(Trans)glycosidases"/>
    <property type="match status" value="1"/>
</dbReference>
<name>A0ABN9Q0H9_9DINO</name>
<dbReference type="PRINTS" id="PR00738">
    <property type="entry name" value="GLHYDRLASE20"/>
</dbReference>
<dbReference type="PANTHER" id="PTHR22600">
    <property type="entry name" value="BETA-HEXOSAMINIDASE"/>
    <property type="match status" value="1"/>
</dbReference>
<evidence type="ECO:0000313" key="7">
    <source>
        <dbReference type="EMBL" id="CAK0797992.1"/>
    </source>
</evidence>
<feature type="signal peptide" evidence="5">
    <location>
        <begin position="1"/>
        <end position="18"/>
    </location>
</feature>
<feature type="chain" id="PRO_5045980596" description="beta-N-acetylhexosaminidase" evidence="5">
    <location>
        <begin position="19"/>
        <end position="656"/>
    </location>
</feature>
<dbReference type="EC" id="3.2.1.52" evidence="3"/>
<organism evidence="7 8">
    <name type="scientific">Prorocentrum cordatum</name>
    <dbReference type="NCBI Taxonomy" id="2364126"/>
    <lineage>
        <taxon>Eukaryota</taxon>
        <taxon>Sar</taxon>
        <taxon>Alveolata</taxon>
        <taxon>Dinophyceae</taxon>
        <taxon>Prorocentrales</taxon>
        <taxon>Prorocentraceae</taxon>
        <taxon>Prorocentrum</taxon>
    </lineage>
</organism>
<keyword evidence="5" id="KW-0732">Signal</keyword>
<keyword evidence="8" id="KW-1185">Reference proteome</keyword>
<dbReference type="InterPro" id="IPR017853">
    <property type="entry name" value="GH"/>
</dbReference>
<reference evidence="7" key="1">
    <citation type="submission" date="2023-10" db="EMBL/GenBank/DDBJ databases">
        <authorList>
            <person name="Chen Y."/>
            <person name="Shah S."/>
            <person name="Dougan E. K."/>
            <person name="Thang M."/>
            <person name="Chan C."/>
        </authorList>
    </citation>
    <scope>NUCLEOTIDE SEQUENCE [LARGE SCALE GENOMIC DNA]</scope>
</reference>
<evidence type="ECO:0000256" key="5">
    <source>
        <dbReference type="SAM" id="SignalP"/>
    </source>
</evidence>
<dbReference type="Gene3D" id="3.30.379.10">
    <property type="entry name" value="Chitobiase/beta-hexosaminidase domain 2-like"/>
    <property type="match status" value="1"/>
</dbReference>
<dbReference type="Gene3D" id="3.20.20.80">
    <property type="entry name" value="Glycosidases"/>
    <property type="match status" value="1"/>
</dbReference>
<dbReference type="CDD" id="cd06563">
    <property type="entry name" value="GH20_chitobiase-like"/>
    <property type="match status" value="1"/>
</dbReference>
<gene>
    <name evidence="7" type="ORF">PCOR1329_LOCUS6909</name>
</gene>
<evidence type="ECO:0000256" key="4">
    <source>
        <dbReference type="ARBA" id="ARBA00022801"/>
    </source>
</evidence>
<comment type="caution">
    <text evidence="7">The sequence shown here is derived from an EMBL/GenBank/DDBJ whole genome shotgun (WGS) entry which is preliminary data.</text>
</comment>
<dbReference type="InterPro" id="IPR029018">
    <property type="entry name" value="Hex-like_dom2"/>
</dbReference>
<sequence length="656" mass="70762">MAPRRLLCCGLASALAPAAVVLRPPRGARTAGSYVQLAPEPALGAGGSRALRLRLRPPAMRYASDLPRQLHLRTLGAAATPGVLHVELDAAAEAHVRLGPPPPGLPGVVPRPLQVETDPAQGSDDQGLPLRGDAHAGPLEVHAWSPAAAAAGELLRRWAAAWPAAAPLAGGGRGGGAGPRGRRLVLAEAAEAGDREWLGEEGYELFVDERGDVNIAAAFGPGFLRGAATLQQALGVAYAAGQTVFPPLRIRDRPRFGYRGLMLDVARHFFPVDFIKRTLDWMYLYKLNVFHWHLTDDEGWRFEVKALPNLTAFGAWRGLGEVVEPQYGSGPQRYGGFYSHDDVREVVGFASSRGITVVPEIDVPGHCYAAIRALPGLLGEAARRGGPASVQGFRGNVLDAASPATYVFLEAVLTEVLDVFPAQLGVHIGMDEVPPGAWSDDPAEEARLLGTLARWLQEFLRERGRALLGWEEAFRGGAGPEPGQTPRAAAFAWKEDERFAARAAGAGYDVVLCPAHFLYLDLVQGMEFADRGLYWAAPALPLERVYSYEPLERLRRLGLPEGAEGRLRGLQANLWGETVDSPERAEEMLFPRLLAVSEIAWSDASRRDWSDFQGRLVPQLSWLARDGQVRYGGVSCGLVTGNSFLPIPDCLASRST</sequence>
<dbReference type="SUPFAM" id="SSF55545">
    <property type="entry name" value="beta-N-acetylhexosaminidase-like domain"/>
    <property type="match status" value="1"/>
</dbReference>
<feature type="domain" description="Glycoside hydrolase family 20 catalytic" evidence="6">
    <location>
        <begin position="256"/>
        <end position="603"/>
    </location>
</feature>
<dbReference type="InterPro" id="IPR015883">
    <property type="entry name" value="Glyco_hydro_20_cat"/>
</dbReference>
<dbReference type="InterPro" id="IPR025705">
    <property type="entry name" value="Beta_hexosaminidase_sua/sub"/>
</dbReference>
<proteinExistence type="inferred from homology"/>
<dbReference type="PANTHER" id="PTHR22600:SF57">
    <property type="entry name" value="BETA-N-ACETYLHEXOSAMINIDASE"/>
    <property type="match status" value="1"/>
</dbReference>
<dbReference type="Proteomes" id="UP001189429">
    <property type="component" value="Unassembled WGS sequence"/>
</dbReference>
<evidence type="ECO:0000313" key="8">
    <source>
        <dbReference type="Proteomes" id="UP001189429"/>
    </source>
</evidence>